<organism evidence="8 9">
    <name type="scientific">Ramlibacter ginsenosidimutans</name>
    <dbReference type="NCBI Taxonomy" id="502333"/>
    <lineage>
        <taxon>Bacteria</taxon>
        <taxon>Pseudomonadati</taxon>
        <taxon>Pseudomonadota</taxon>
        <taxon>Betaproteobacteria</taxon>
        <taxon>Burkholderiales</taxon>
        <taxon>Comamonadaceae</taxon>
        <taxon>Ramlibacter</taxon>
    </lineage>
</organism>
<protein>
    <recommendedName>
        <fullName evidence="2">histidine kinase</fullName>
        <ecNumber evidence="2">2.7.13.3</ecNumber>
    </recommendedName>
</protein>
<evidence type="ECO:0000256" key="3">
    <source>
        <dbReference type="ARBA" id="ARBA00022553"/>
    </source>
</evidence>
<name>A0A934TWN6_9BURK</name>
<dbReference type="InterPro" id="IPR004358">
    <property type="entry name" value="Sig_transdc_His_kin-like_C"/>
</dbReference>
<dbReference type="InterPro" id="IPR011006">
    <property type="entry name" value="CheY-like_superfamily"/>
</dbReference>
<dbReference type="InterPro" id="IPR001789">
    <property type="entry name" value="Sig_transdc_resp-reg_receiver"/>
</dbReference>
<dbReference type="InterPro" id="IPR036890">
    <property type="entry name" value="HATPase_C_sf"/>
</dbReference>
<evidence type="ECO:0000259" key="6">
    <source>
        <dbReference type="PROSITE" id="PS50109"/>
    </source>
</evidence>
<dbReference type="Gene3D" id="3.40.50.2300">
    <property type="match status" value="1"/>
</dbReference>
<dbReference type="Gene3D" id="3.30.565.10">
    <property type="entry name" value="Histidine kinase-like ATPase, C-terminal domain"/>
    <property type="match status" value="1"/>
</dbReference>
<keyword evidence="9" id="KW-1185">Reference proteome</keyword>
<dbReference type="CDD" id="cd00082">
    <property type="entry name" value="HisKA"/>
    <property type="match status" value="1"/>
</dbReference>
<dbReference type="EC" id="2.7.13.3" evidence="2"/>
<dbReference type="Pfam" id="PF00512">
    <property type="entry name" value="HisKA"/>
    <property type="match status" value="1"/>
</dbReference>
<dbReference type="CDD" id="cd00156">
    <property type="entry name" value="REC"/>
    <property type="match status" value="1"/>
</dbReference>
<gene>
    <name evidence="8" type="ORF">JJB11_22555</name>
</gene>
<dbReference type="SUPFAM" id="SSF52172">
    <property type="entry name" value="CheY-like"/>
    <property type="match status" value="1"/>
</dbReference>
<feature type="coiled-coil region" evidence="5">
    <location>
        <begin position="135"/>
        <end position="187"/>
    </location>
</feature>
<dbReference type="PANTHER" id="PTHR43065">
    <property type="entry name" value="SENSOR HISTIDINE KINASE"/>
    <property type="match status" value="1"/>
</dbReference>
<dbReference type="AlphaFoldDB" id="A0A934TWN6"/>
<dbReference type="InterPro" id="IPR003594">
    <property type="entry name" value="HATPase_dom"/>
</dbReference>
<dbReference type="InterPro" id="IPR036097">
    <property type="entry name" value="HisK_dim/P_sf"/>
</dbReference>
<keyword evidence="5" id="KW-0175">Coiled coil</keyword>
<feature type="modified residue" description="4-aspartylphosphate" evidence="4">
    <location>
        <position position="492"/>
    </location>
</feature>
<feature type="domain" description="Histidine kinase" evidence="6">
    <location>
        <begin position="203"/>
        <end position="420"/>
    </location>
</feature>
<dbReference type="Pfam" id="PF00072">
    <property type="entry name" value="Response_reg"/>
    <property type="match status" value="1"/>
</dbReference>
<dbReference type="SUPFAM" id="SSF55874">
    <property type="entry name" value="ATPase domain of HSP90 chaperone/DNA topoisomerase II/histidine kinase"/>
    <property type="match status" value="1"/>
</dbReference>
<dbReference type="PRINTS" id="PR00344">
    <property type="entry name" value="BCTRLSENSOR"/>
</dbReference>
<evidence type="ECO:0000256" key="5">
    <source>
        <dbReference type="SAM" id="Coils"/>
    </source>
</evidence>
<dbReference type="GO" id="GO:0000155">
    <property type="term" value="F:phosphorelay sensor kinase activity"/>
    <property type="evidence" value="ECO:0007669"/>
    <property type="project" value="InterPro"/>
</dbReference>
<dbReference type="Gene3D" id="1.10.287.130">
    <property type="match status" value="1"/>
</dbReference>
<dbReference type="SMART" id="SM00387">
    <property type="entry name" value="HATPase_c"/>
    <property type="match status" value="1"/>
</dbReference>
<feature type="domain" description="Response regulatory" evidence="7">
    <location>
        <begin position="443"/>
        <end position="555"/>
    </location>
</feature>
<reference evidence="8" key="2">
    <citation type="submission" date="2021-01" db="EMBL/GenBank/DDBJ databases">
        <authorList>
            <person name="Kang M."/>
        </authorList>
    </citation>
    <scope>NUCLEOTIDE SEQUENCE</scope>
    <source>
        <strain evidence="8">KACC 17527</strain>
    </source>
</reference>
<dbReference type="SMART" id="SM00448">
    <property type="entry name" value="REC"/>
    <property type="match status" value="1"/>
</dbReference>
<reference evidence="8" key="1">
    <citation type="journal article" date="2012" name="J. Microbiol. Biotechnol.">
        <title>Ramlibacter ginsenosidimutans sp. nov., with ginsenoside-converting activity.</title>
        <authorList>
            <person name="Wang L."/>
            <person name="An D.S."/>
            <person name="Kim S.G."/>
            <person name="Jin F.X."/>
            <person name="Kim S.C."/>
            <person name="Lee S.T."/>
            <person name="Im W.T."/>
        </authorList>
    </citation>
    <scope>NUCLEOTIDE SEQUENCE</scope>
    <source>
        <strain evidence="8">KACC 17527</strain>
    </source>
</reference>
<dbReference type="RefSeq" id="WP_201176864.1">
    <property type="nucleotide sequence ID" value="NZ_JAEPWM010000012.1"/>
</dbReference>
<evidence type="ECO:0000313" key="9">
    <source>
        <dbReference type="Proteomes" id="UP000630528"/>
    </source>
</evidence>
<evidence type="ECO:0000313" key="8">
    <source>
        <dbReference type="EMBL" id="MBK6008888.1"/>
    </source>
</evidence>
<comment type="catalytic activity">
    <reaction evidence="1">
        <text>ATP + protein L-histidine = ADP + protein N-phospho-L-histidine.</text>
        <dbReference type="EC" id="2.7.13.3"/>
    </reaction>
</comment>
<dbReference type="InterPro" id="IPR003661">
    <property type="entry name" value="HisK_dim/P_dom"/>
</dbReference>
<dbReference type="SMART" id="SM00388">
    <property type="entry name" value="HisKA"/>
    <property type="match status" value="1"/>
</dbReference>
<evidence type="ECO:0000256" key="1">
    <source>
        <dbReference type="ARBA" id="ARBA00000085"/>
    </source>
</evidence>
<proteinExistence type="predicted"/>
<dbReference type="PANTHER" id="PTHR43065:SF42">
    <property type="entry name" value="TWO-COMPONENT SENSOR PPRA"/>
    <property type="match status" value="1"/>
</dbReference>
<dbReference type="Proteomes" id="UP000630528">
    <property type="component" value="Unassembled WGS sequence"/>
</dbReference>
<dbReference type="EMBL" id="JAEPWM010000012">
    <property type="protein sequence ID" value="MBK6008888.1"/>
    <property type="molecule type" value="Genomic_DNA"/>
</dbReference>
<dbReference type="SUPFAM" id="SSF47384">
    <property type="entry name" value="Homodimeric domain of signal transducing histidine kinase"/>
    <property type="match status" value="1"/>
</dbReference>
<comment type="caution">
    <text evidence="8">The sequence shown here is derived from an EMBL/GenBank/DDBJ whole genome shotgun (WGS) entry which is preliminary data.</text>
</comment>
<accession>A0A934TWN6</accession>
<dbReference type="PROSITE" id="PS50110">
    <property type="entry name" value="RESPONSE_REGULATORY"/>
    <property type="match status" value="1"/>
</dbReference>
<evidence type="ECO:0000256" key="4">
    <source>
        <dbReference type="PROSITE-ProRule" id="PRU00169"/>
    </source>
</evidence>
<dbReference type="InterPro" id="IPR005467">
    <property type="entry name" value="His_kinase_dom"/>
</dbReference>
<keyword evidence="3 4" id="KW-0597">Phosphoprotein</keyword>
<evidence type="ECO:0000259" key="7">
    <source>
        <dbReference type="PROSITE" id="PS50110"/>
    </source>
</evidence>
<evidence type="ECO:0000256" key="2">
    <source>
        <dbReference type="ARBA" id="ARBA00012438"/>
    </source>
</evidence>
<sequence length="567" mass="61938">MNEQRVLVHAPRGRDASVVETVLARQGIVTKVCASEDDLIASLAEGAAAVILTEEALPQLLADQRLATWLTSQPPWSDFPFVVLATKREGRRAENDFRSLHSLGNLVLLERPLNAETLASAADSAVRARRRQYAAREHLEELKRTRIELERLNRELEDRILTRTRELSSANDRLMKEIAERERAQAALTQVQKMEAIGRLTGGIAHDFNNLLHVVNMNLELVSLYAKEEKVRPVVDRAKSAARRGARLTNQLLSFARSQSLLPKLTRVNQLINGMKDLLEISVGSGIEVEFDLCEEDASVVLDPSQLEMAILNLAVNSRDAMPEGGKLKITTGTRFLDADRDLPEGDYVLVSVTDSGTGIPANVLPKVFDPFFTTKPVGRGTGLGLSQVYGFARQSSGIARIRSAEGQGTTVEMFFPEADAEADEEIAVRQQPAIPALAGACHILVVEDDPDVRRVIVECLSLIGYKVTEAANGSEALTQLEAGKPDLLVVDYAMPDMTGAEVISEARKRVGDIPVIMATGYADMAAVERLAGRPRILRKPFDIAQLGDAVSSVLDAAREEAEARSV</sequence>
<dbReference type="PROSITE" id="PS50109">
    <property type="entry name" value="HIS_KIN"/>
    <property type="match status" value="1"/>
</dbReference>
<dbReference type="Pfam" id="PF02518">
    <property type="entry name" value="HATPase_c"/>
    <property type="match status" value="1"/>
</dbReference>